<sequence>MEKSEPDYKRIYTDLINEKYPERKEEYSSILSKEKLSVLEVITLNKLLFNHEGEDRETSGFNQNHRAYDKEAILQILDYQKKWKYTNAQLASHFNLSRNTVTKWKRKFIL</sequence>
<dbReference type="OrthoDB" id="1260127at2"/>
<dbReference type="STRING" id="356305.SAMN05421841_4053"/>
<dbReference type="EMBL" id="FOIU01000005">
    <property type="protein sequence ID" value="SEW49225.1"/>
    <property type="molecule type" value="Genomic_DNA"/>
</dbReference>
<organism evidence="1 2">
    <name type="scientific">Chryseobacterium wanjuense</name>
    <dbReference type="NCBI Taxonomy" id="356305"/>
    <lineage>
        <taxon>Bacteria</taxon>
        <taxon>Pseudomonadati</taxon>
        <taxon>Bacteroidota</taxon>
        <taxon>Flavobacteriia</taxon>
        <taxon>Flavobacteriales</taxon>
        <taxon>Weeksellaceae</taxon>
        <taxon>Chryseobacterium group</taxon>
        <taxon>Chryseobacterium</taxon>
    </lineage>
</organism>
<dbReference type="RefSeq" id="WP_089795919.1">
    <property type="nucleotide sequence ID" value="NZ_FOIU01000005.1"/>
</dbReference>
<dbReference type="Proteomes" id="UP000199469">
    <property type="component" value="Unassembled WGS sequence"/>
</dbReference>
<dbReference type="InterPro" id="IPR010921">
    <property type="entry name" value="Trp_repressor/repl_initiator"/>
</dbReference>
<gene>
    <name evidence="1" type="ORF">SAMN05421841_4053</name>
</gene>
<evidence type="ECO:0008006" key="3">
    <source>
        <dbReference type="Google" id="ProtNLM"/>
    </source>
</evidence>
<dbReference type="GO" id="GO:0043565">
    <property type="term" value="F:sequence-specific DNA binding"/>
    <property type="evidence" value="ECO:0007669"/>
    <property type="project" value="InterPro"/>
</dbReference>
<dbReference type="AlphaFoldDB" id="A0A1I0S342"/>
<protein>
    <recommendedName>
        <fullName evidence="3">Helix-turn-helix domain-containing protein</fullName>
    </recommendedName>
</protein>
<reference evidence="2" key="1">
    <citation type="submission" date="2016-10" db="EMBL/GenBank/DDBJ databases">
        <authorList>
            <person name="Varghese N."/>
            <person name="Submissions S."/>
        </authorList>
    </citation>
    <scope>NUCLEOTIDE SEQUENCE [LARGE SCALE GENOMIC DNA]</scope>
    <source>
        <strain evidence="2">DSM 17724</strain>
    </source>
</reference>
<name>A0A1I0S342_9FLAO</name>
<proteinExistence type="predicted"/>
<accession>A0A1I0S342</accession>
<dbReference type="SUPFAM" id="SSF48295">
    <property type="entry name" value="TrpR-like"/>
    <property type="match status" value="1"/>
</dbReference>
<evidence type="ECO:0000313" key="2">
    <source>
        <dbReference type="Proteomes" id="UP000199469"/>
    </source>
</evidence>
<evidence type="ECO:0000313" key="1">
    <source>
        <dbReference type="EMBL" id="SEW49225.1"/>
    </source>
</evidence>
<keyword evidence="2" id="KW-1185">Reference proteome</keyword>